<evidence type="ECO:0000313" key="2">
    <source>
        <dbReference type="EMBL" id="PIU75086.1"/>
    </source>
</evidence>
<dbReference type="PIRSF" id="PIRSF021774">
    <property type="entry name" value="UCP021774"/>
    <property type="match status" value="1"/>
</dbReference>
<dbReference type="EMBL" id="PEVY01000055">
    <property type="protein sequence ID" value="PIU75086.1"/>
    <property type="molecule type" value="Genomic_DNA"/>
</dbReference>
<dbReference type="Pfam" id="PF03625">
    <property type="entry name" value="DUF302"/>
    <property type="match status" value="1"/>
</dbReference>
<gene>
    <name evidence="2" type="ORF">COS76_02645</name>
</gene>
<sequence length="127" mass="14330">MEFDYTVTTEKSFTEAVAAVEQETKKAGFRVLYIHDVATTLAEKNFQIEPFKIIEICNAKSAYTVLKADIKIGLCLPCKINVYVKNKKTFISGMRPIVLSQFFPKANLGNLPIEIDQIIQNIINKAK</sequence>
<name>A0A2M7AWX4_9BACT</name>
<dbReference type="InterPro" id="IPR005180">
    <property type="entry name" value="DUF302"/>
</dbReference>
<organism evidence="2 3">
    <name type="scientific">Candidatus Portnoybacteria bacterium CG06_land_8_20_14_3_00_39_12</name>
    <dbReference type="NCBI Taxonomy" id="1974809"/>
    <lineage>
        <taxon>Bacteria</taxon>
        <taxon>Candidatus Portnoyibacteriota</taxon>
    </lineage>
</organism>
<dbReference type="PANTHER" id="PTHR38342">
    <property type="entry name" value="SLR5037 PROTEIN"/>
    <property type="match status" value="1"/>
</dbReference>
<dbReference type="AlphaFoldDB" id="A0A2M7AWX4"/>
<protein>
    <recommendedName>
        <fullName evidence="1">DUF302 domain-containing protein</fullName>
    </recommendedName>
</protein>
<dbReference type="SUPFAM" id="SSF103247">
    <property type="entry name" value="TT1751-like"/>
    <property type="match status" value="1"/>
</dbReference>
<dbReference type="Proteomes" id="UP000228775">
    <property type="component" value="Unassembled WGS sequence"/>
</dbReference>
<dbReference type="InterPro" id="IPR035923">
    <property type="entry name" value="TT1751-like_sf"/>
</dbReference>
<dbReference type="Gene3D" id="3.30.310.70">
    <property type="entry name" value="TT1751-like domain"/>
    <property type="match status" value="1"/>
</dbReference>
<dbReference type="PANTHER" id="PTHR38342:SF1">
    <property type="entry name" value="SLR5037 PROTEIN"/>
    <property type="match status" value="1"/>
</dbReference>
<feature type="domain" description="DUF302" evidence="1">
    <location>
        <begin position="35"/>
        <end position="96"/>
    </location>
</feature>
<accession>A0A2M7AWX4</accession>
<comment type="caution">
    <text evidence="2">The sequence shown here is derived from an EMBL/GenBank/DDBJ whole genome shotgun (WGS) entry which is preliminary data.</text>
</comment>
<dbReference type="CDD" id="cd14797">
    <property type="entry name" value="DUF302"/>
    <property type="match status" value="1"/>
</dbReference>
<evidence type="ECO:0000313" key="3">
    <source>
        <dbReference type="Proteomes" id="UP000228775"/>
    </source>
</evidence>
<evidence type="ECO:0000259" key="1">
    <source>
        <dbReference type="Pfam" id="PF03625"/>
    </source>
</evidence>
<proteinExistence type="predicted"/>
<reference evidence="3" key="1">
    <citation type="submission" date="2017-09" db="EMBL/GenBank/DDBJ databases">
        <title>Depth-based differentiation of microbial function through sediment-hosted aquifers and enrichment of novel symbionts in the deep terrestrial subsurface.</title>
        <authorList>
            <person name="Probst A.J."/>
            <person name="Ladd B."/>
            <person name="Jarett J.K."/>
            <person name="Geller-Mcgrath D.E."/>
            <person name="Sieber C.M.K."/>
            <person name="Emerson J.B."/>
            <person name="Anantharaman K."/>
            <person name="Thomas B.C."/>
            <person name="Malmstrom R."/>
            <person name="Stieglmeier M."/>
            <person name="Klingl A."/>
            <person name="Woyke T."/>
            <person name="Ryan C.M."/>
            <person name="Banfield J.F."/>
        </authorList>
    </citation>
    <scope>NUCLEOTIDE SEQUENCE [LARGE SCALE GENOMIC DNA]</scope>
</reference>
<dbReference type="InterPro" id="IPR016796">
    <property type="entry name" value="UCP021774"/>
</dbReference>